<dbReference type="Proteomes" id="UP001634394">
    <property type="component" value="Unassembled WGS sequence"/>
</dbReference>
<dbReference type="InterPro" id="IPR011992">
    <property type="entry name" value="EF-hand-dom_pair"/>
</dbReference>
<evidence type="ECO:0000256" key="2">
    <source>
        <dbReference type="SAM" id="SignalP"/>
    </source>
</evidence>
<evidence type="ECO:0000256" key="1">
    <source>
        <dbReference type="ARBA" id="ARBA00022837"/>
    </source>
</evidence>
<sequence length="152" mass="17013">MEKSSGLLAVFFLCTLFIQLHITYGQMSKFDNQIPEKIAGLFLLTDRSKKDGYVSLDEFISITLDKDFNGDNSISRQEWITVDAALGIFDSPTANRIFQAFDTDNNDVITLPDVIATFSTIDAAIRKDGKISAFEYLIAYIRLITAVPSKKI</sequence>
<feature type="chain" id="PRO_5044837736" description="EF-hand domain-containing protein" evidence="2">
    <location>
        <begin position="26"/>
        <end position="152"/>
    </location>
</feature>
<dbReference type="InterPro" id="IPR018247">
    <property type="entry name" value="EF_Hand_1_Ca_BS"/>
</dbReference>
<protein>
    <recommendedName>
        <fullName evidence="3">EF-hand domain-containing protein</fullName>
    </recommendedName>
</protein>
<reference evidence="4 5" key="1">
    <citation type="submission" date="2024-11" db="EMBL/GenBank/DDBJ databases">
        <title>Chromosome-level genome assembly of the freshwater bivalve Anodonta woodiana.</title>
        <authorList>
            <person name="Chen X."/>
        </authorList>
    </citation>
    <scope>NUCLEOTIDE SEQUENCE [LARGE SCALE GENOMIC DNA]</scope>
    <source>
        <strain evidence="4">MN2024</strain>
        <tissue evidence="4">Gills</tissue>
    </source>
</reference>
<keyword evidence="5" id="KW-1185">Reference proteome</keyword>
<dbReference type="EMBL" id="JBJQND010000011">
    <property type="protein sequence ID" value="KAL3862754.1"/>
    <property type="molecule type" value="Genomic_DNA"/>
</dbReference>
<keyword evidence="2" id="KW-0732">Signal</keyword>
<feature type="domain" description="EF-hand" evidence="3">
    <location>
        <begin position="89"/>
        <end position="124"/>
    </location>
</feature>
<dbReference type="PROSITE" id="PS50222">
    <property type="entry name" value="EF_HAND_2"/>
    <property type="match status" value="1"/>
</dbReference>
<dbReference type="InterPro" id="IPR002048">
    <property type="entry name" value="EF_hand_dom"/>
</dbReference>
<name>A0ABD3VME0_SINWO</name>
<dbReference type="AlphaFoldDB" id="A0ABD3VME0"/>
<comment type="caution">
    <text evidence="4">The sequence shown here is derived from an EMBL/GenBank/DDBJ whole genome shotgun (WGS) entry which is preliminary data.</text>
</comment>
<evidence type="ECO:0000313" key="5">
    <source>
        <dbReference type="Proteomes" id="UP001634394"/>
    </source>
</evidence>
<evidence type="ECO:0000313" key="4">
    <source>
        <dbReference type="EMBL" id="KAL3862754.1"/>
    </source>
</evidence>
<proteinExistence type="predicted"/>
<organism evidence="4 5">
    <name type="scientific">Sinanodonta woodiana</name>
    <name type="common">Chinese pond mussel</name>
    <name type="synonym">Anodonta woodiana</name>
    <dbReference type="NCBI Taxonomy" id="1069815"/>
    <lineage>
        <taxon>Eukaryota</taxon>
        <taxon>Metazoa</taxon>
        <taxon>Spiralia</taxon>
        <taxon>Lophotrochozoa</taxon>
        <taxon>Mollusca</taxon>
        <taxon>Bivalvia</taxon>
        <taxon>Autobranchia</taxon>
        <taxon>Heteroconchia</taxon>
        <taxon>Palaeoheterodonta</taxon>
        <taxon>Unionida</taxon>
        <taxon>Unionoidea</taxon>
        <taxon>Unionidae</taxon>
        <taxon>Unioninae</taxon>
        <taxon>Sinanodonta</taxon>
    </lineage>
</organism>
<accession>A0ABD3VME0</accession>
<dbReference type="SUPFAM" id="SSF47473">
    <property type="entry name" value="EF-hand"/>
    <property type="match status" value="1"/>
</dbReference>
<keyword evidence="1" id="KW-0106">Calcium</keyword>
<gene>
    <name evidence="4" type="ORF">ACJMK2_008704</name>
</gene>
<feature type="signal peptide" evidence="2">
    <location>
        <begin position="1"/>
        <end position="25"/>
    </location>
</feature>
<evidence type="ECO:0000259" key="3">
    <source>
        <dbReference type="PROSITE" id="PS50222"/>
    </source>
</evidence>
<dbReference type="Gene3D" id="1.10.238.10">
    <property type="entry name" value="EF-hand"/>
    <property type="match status" value="1"/>
</dbReference>
<dbReference type="PROSITE" id="PS00018">
    <property type="entry name" value="EF_HAND_1"/>
    <property type="match status" value="1"/>
</dbReference>